<protein>
    <submittedName>
        <fullName evidence="1">Gamma-glutamyl-gamma-aminobutyrate hydrolase family protein</fullName>
    </submittedName>
</protein>
<dbReference type="CDD" id="cd01745">
    <property type="entry name" value="GATase1_2"/>
    <property type="match status" value="1"/>
</dbReference>
<dbReference type="InterPro" id="IPR029062">
    <property type="entry name" value="Class_I_gatase-like"/>
</dbReference>
<evidence type="ECO:0000313" key="2">
    <source>
        <dbReference type="Proteomes" id="UP001318321"/>
    </source>
</evidence>
<gene>
    <name evidence="1" type="ORF">HBJ55_03800</name>
</gene>
<keyword evidence="1" id="KW-0378">Hydrolase</keyword>
<proteinExistence type="predicted"/>
<accession>A0ABX0PMQ8</accession>
<dbReference type="Proteomes" id="UP001318321">
    <property type="component" value="Unassembled WGS sequence"/>
</dbReference>
<keyword evidence="2" id="KW-1185">Reference proteome</keyword>
<dbReference type="GO" id="GO:0016787">
    <property type="term" value="F:hydrolase activity"/>
    <property type="evidence" value="ECO:0007669"/>
    <property type="project" value="UniProtKB-KW"/>
</dbReference>
<organism evidence="1 2">
    <name type="scientific">Billgrantia bachuensis</name>
    <dbReference type="NCBI Taxonomy" id="2717286"/>
    <lineage>
        <taxon>Bacteria</taxon>
        <taxon>Pseudomonadati</taxon>
        <taxon>Pseudomonadota</taxon>
        <taxon>Gammaproteobacteria</taxon>
        <taxon>Oceanospirillales</taxon>
        <taxon>Halomonadaceae</taxon>
        <taxon>Billgrantia</taxon>
    </lineage>
</organism>
<sequence length="268" mass="28983">MPSRPLVGVIACRREVEGHPAHMVTDKYLSALRAYGLAPVVLPVWRDSVDGDLLAHLDGLLLTGSYSNVEPSRYGAEQAPENTRGDLHRDAAALAWIPAAIARGLPLLGICRGFQELNVAYGGTLHQAVQNVPGLFDHREPEADYATRYAPAHDIELHPGGRLATLHPELHAKVNSLHQQGIDRLGSGLAVEARAPDGLIEAVSVAEVPGFALAVQWHPEWHPEEHPLYHAIFQGFATACREHGVSRASALATQNHSGDPILIQESRS</sequence>
<dbReference type="PANTHER" id="PTHR43235:SF1">
    <property type="entry name" value="GLUTAMINE AMIDOTRANSFERASE PB2B2.05-RELATED"/>
    <property type="match status" value="1"/>
</dbReference>
<dbReference type="RefSeq" id="WP_167111219.1">
    <property type="nucleotide sequence ID" value="NZ_JAAQTO010000008.1"/>
</dbReference>
<dbReference type="InterPro" id="IPR044668">
    <property type="entry name" value="PuuD-like"/>
</dbReference>
<dbReference type="EMBL" id="JAAQTO010000008">
    <property type="protein sequence ID" value="NIC04551.1"/>
    <property type="molecule type" value="Genomic_DNA"/>
</dbReference>
<dbReference type="PANTHER" id="PTHR43235">
    <property type="entry name" value="GLUTAMINE AMIDOTRANSFERASE PB2B2.05-RELATED"/>
    <property type="match status" value="1"/>
</dbReference>
<evidence type="ECO:0000313" key="1">
    <source>
        <dbReference type="EMBL" id="NIC04551.1"/>
    </source>
</evidence>
<reference evidence="1 2" key="1">
    <citation type="submission" date="2020-03" db="EMBL/GenBank/DDBJ databases">
        <title>Identification of Halomonas strains.</title>
        <authorList>
            <person name="Xiao Z."/>
            <person name="Dong F."/>
            <person name="Wang Z."/>
            <person name="Zhao J.-Y."/>
        </authorList>
    </citation>
    <scope>NUCLEOTIDE SEQUENCE [LARGE SCALE GENOMIC DNA]</scope>
    <source>
        <strain evidence="1 2">DX6</strain>
    </source>
</reference>
<comment type="caution">
    <text evidence="1">The sequence shown here is derived from an EMBL/GenBank/DDBJ whole genome shotgun (WGS) entry which is preliminary data.</text>
</comment>
<dbReference type="PROSITE" id="PS51273">
    <property type="entry name" value="GATASE_TYPE_1"/>
    <property type="match status" value="1"/>
</dbReference>
<dbReference type="SUPFAM" id="SSF52317">
    <property type="entry name" value="Class I glutamine amidotransferase-like"/>
    <property type="match status" value="1"/>
</dbReference>
<dbReference type="InterPro" id="IPR011697">
    <property type="entry name" value="Peptidase_C26"/>
</dbReference>
<dbReference type="Pfam" id="PF07722">
    <property type="entry name" value="Peptidase_C26"/>
    <property type="match status" value="1"/>
</dbReference>
<dbReference type="Gene3D" id="3.40.50.880">
    <property type="match status" value="1"/>
</dbReference>
<name>A0ABX0PMQ8_9GAMM</name>